<evidence type="ECO:0000313" key="21">
    <source>
        <dbReference type="EMBL" id="TDH64482.1"/>
    </source>
</evidence>
<dbReference type="GO" id="GO:0005524">
    <property type="term" value="F:ATP binding"/>
    <property type="evidence" value="ECO:0007669"/>
    <property type="project" value="UniProtKB-KW"/>
</dbReference>
<comment type="similarity">
    <text evidence="2">Belongs to the CpsD/CapB family.</text>
</comment>
<feature type="domain" description="AAA" evidence="19">
    <location>
        <begin position="628"/>
        <end position="753"/>
    </location>
</feature>
<evidence type="ECO:0000256" key="7">
    <source>
        <dbReference type="ARBA" id="ARBA00022679"/>
    </source>
</evidence>
<evidence type="ECO:0000259" key="19">
    <source>
        <dbReference type="Pfam" id="PF13614"/>
    </source>
</evidence>
<feature type="coiled-coil region" evidence="16">
    <location>
        <begin position="447"/>
        <end position="505"/>
    </location>
</feature>
<dbReference type="PANTHER" id="PTHR32309:SF13">
    <property type="entry name" value="FERRIC ENTEROBACTIN TRANSPORT PROTEIN FEPE"/>
    <property type="match status" value="1"/>
</dbReference>
<dbReference type="Gene3D" id="3.40.50.300">
    <property type="entry name" value="P-loop containing nucleotide triphosphate hydrolases"/>
    <property type="match status" value="1"/>
</dbReference>
<evidence type="ECO:0000256" key="11">
    <source>
        <dbReference type="ARBA" id="ARBA00022840"/>
    </source>
</evidence>
<dbReference type="Pfam" id="PF02706">
    <property type="entry name" value="Wzz"/>
    <property type="match status" value="1"/>
</dbReference>
<dbReference type="InterPro" id="IPR005702">
    <property type="entry name" value="Wzc-like_C"/>
</dbReference>
<evidence type="ECO:0000256" key="6">
    <source>
        <dbReference type="ARBA" id="ARBA00022519"/>
    </source>
</evidence>
<dbReference type="InterPro" id="IPR025669">
    <property type="entry name" value="AAA_dom"/>
</dbReference>
<keyword evidence="14" id="KW-0829">Tyrosine-protein kinase</keyword>
<evidence type="ECO:0000256" key="9">
    <source>
        <dbReference type="ARBA" id="ARBA00022741"/>
    </source>
</evidence>
<dbReference type="Pfam" id="PF13807">
    <property type="entry name" value="GNVR"/>
    <property type="match status" value="1"/>
</dbReference>
<evidence type="ECO:0000256" key="4">
    <source>
        <dbReference type="ARBA" id="ARBA00011903"/>
    </source>
</evidence>
<keyword evidence="16" id="KW-0175">Coiled coil</keyword>
<feature type="transmembrane region" description="Helical" evidence="17">
    <location>
        <begin position="538"/>
        <end position="559"/>
    </location>
</feature>
<dbReference type="InterPro" id="IPR027417">
    <property type="entry name" value="P-loop_NTPase"/>
</dbReference>
<keyword evidence="9" id="KW-0547">Nucleotide-binding</keyword>
<dbReference type="EMBL" id="SMSJ01000001">
    <property type="protein sequence ID" value="TDH64482.1"/>
    <property type="molecule type" value="Genomic_DNA"/>
</dbReference>
<evidence type="ECO:0000256" key="12">
    <source>
        <dbReference type="ARBA" id="ARBA00022989"/>
    </source>
</evidence>
<dbReference type="CDD" id="cd05387">
    <property type="entry name" value="BY-kinase"/>
    <property type="match status" value="1"/>
</dbReference>
<comment type="catalytic activity">
    <reaction evidence="15">
        <text>L-tyrosyl-[protein] + ATP = O-phospho-L-tyrosyl-[protein] + ADP + H(+)</text>
        <dbReference type="Rhea" id="RHEA:10596"/>
        <dbReference type="Rhea" id="RHEA-COMP:10136"/>
        <dbReference type="Rhea" id="RHEA-COMP:20101"/>
        <dbReference type="ChEBI" id="CHEBI:15378"/>
        <dbReference type="ChEBI" id="CHEBI:30616"/>
        <dbReference type="ChEBI" id="CHEBI:46858"/>
        <dbReference type="ChEBI" id="CHEBI:61978"/>
        <dbReference type="ChEBI" id="CHEBI:456216"/>
        <dbReference type="EC" id="2.7.10.2"/>
    </reaction>
</comment>
<keyword evidence="6" id="KW-0997">Cell inner membrane</keyword>
<evidence type="ECO:0000256" key="16">
    <source>
        <dbReference type="SAM" id="Coils"/>
    </source>
</evidence>
<keyword evidence="13 17" id="KW-0472">Membrane</keyword>
<name>A0A4R5QLT3_9PROT</name>
<dbReference type="SUPFAM" id="SSF52540">
    <property type="entry name" value="P-loop containing nucleoside triphosphate hydrolases"/>
    <property type="match status" value="1"/>
</dbReference>
<reference evidence="21 22" key="1">
    <citation type="journal article" date="2016" name="J. Microbiol.">
        <title>Dankookia rubra gen. nov., sp. nov., an alphaproteobacterium isolated from sediment of a shallow stream.</title>
        <authorList>
            <person name="Kim W.H."/>
            <person name="Kim D.H."/>
            <person name="Kang K."/>
            <person name="Ahn T.Y."/>
        </authorList>
    </citation>
    <scope>NUCLEOTIDE SEQUENCE [LARGE SCALE GENOMIC DNA]</scope>
    <source>
        <strain evidence="21 22">JCM30602</strain>
    </source>
</reference>
<dbReference type="OrthoDB" id="230260at2"/>
<dbReference type="InterPro" id="IPR003856">
    <property type="entry name" value="LPS_length_determ_N"/>
</dbReference>
<evidence type="ECO:0000256" key="8">
    <source>
        <dbReference type="ARBA" id="ARBA00022692"/>
    </source>
</evidence>
<evidence type="ECO:0000256" key="3">
    <source>
        <dbReference type="ARBA" id="ARBA00008883"/>
    </source>
</evidence>
<dbReference type="NCBIfam" id="TIGR01007">
    <property type="entry name" value="eps_fam"/>
    <property type="match status" value="1"/>
</dbReference>
<evidence type="ECO:0000256" key="15">
    <source>
        <dbReference type="ARBA" id="ARBA00051245"/>
    </source>
</evidence>
<evidence type="ECO:0000313" key="22">
    <source>
        <dbReference type="Proteomes" id="UP000295096"/>
    </source>
</evidence>
<gene>
    <name evidence="21" type="ORF">E2C06_00620</name>
</gene>
<dbReference type="InterPro" id="IPR050445">
    <property type="entry name" value="Bact_polysacc_biosynth/exp"/>
</dbReference>
<dbReference type="GO" id="GO:0004715">
    <property type="term" value="F:non-membrane spanning protein tyrosine kinase activity"/>
    <property type="evidence" value="ECO:0007669"/>
    <property type="project" value="UniProtKB-EC"/>
</dbReference>
<organism evidence="21 22">
    <name type="scientific">Dankookia rubra</name>
    <dbReference type="NCBI Taxonomy" id="1442381"/>
    <lineage>
        <taxon>Bacteria</taxon>
        <taxon>Pseudomonadati</taxon>
        <taxon>Pseudomonadota</taxon>
        <taxon>Alphaproteobacteria</taxon>
        <taxon>Acetobacterales</taxon>
        <taxon>Roseomonadaceae</taxon>
        <taxon>Dankookia</taxon>
    </lineage>
</organism>
<feature type="domain" description="Tyrosine-protein kinase G-rich" evidence="20">
    <location>
        <begin position="486"/>
        <end position="556"/>
    </location>
</feature>
<feature type="domain" description="Polysaccharide chain length determinant N-terminal" evidence="18">
    <location>
        <begin position="104"/>
        <end position="191"/>
    </location>
</feature>
<dbReference type="Pfam" id="PF13614">
    <property type="entry name" value="AAA_31"/>
    <property type="match status" value="1"/>
</dbReference>
<evidence type="ECO:0000256" key="5">
    <source>
        <dbReference type="ARBA" id="ARBA00022475"/>
    </source>
</evidence>
<dbReference type="InterPro" id="IPR032807">
    <property type="entry name" value="GNVR"/>
</dbReference>
<keyword evidence="22" id="KW-1185">Reference proteome</keyword>
<sequence>MHRYRAIFPRDLSARAQAGSTFAFPCAGGSSRRCLRRTTMFASPLIDPLSSRRVLPFACTVLAQREDATLMLDRPVESRPPADKRPTLRTPVPVAAPIEPEGMTVTALIAALRRRRWVLILCALLFPIAAWVAAKQLTPRYTASTTVMFEPTDYAARELQSILRDETTTDAVLASQVEVIRSLSVARRIVRQFDLTNNDEFFWWAGEAKRVETPLYRWSDALARRLNSISPSLAVLVAPEPPAARPPEERAEIAAAEAVRDRLQVAVVRNSRVLTVSFTSENPRLAMEAANLASELYISDQLETKFNAVRRANDWLDGRVGQLRQELGQTEARIAELRTSSGLTRGVSAALSTEQVSKINSDLVDSRNILAMAEARLAAARSGGGGADMTALGASNLVQQRAQRDTARADLERLSATLGANHPDVRAARSRLQDIDRAVGSETGRVVQALDAAVREARARVRSLEDSLRSQEARVNQSQTAEIQVAALEREAEASRTLLRAVLERSQQTVSQTAIEKPDARILSPATMPGTPSFPKTMLMVIAATVLGVVFGLLVIWFLEQSDSTLRSGEEIRAGLGLPCLALVPMLRRGLLGRHRVEDYVVRKPLSPFAESMRTLRAALWLGSEPPRVVVITAARPGEGKTTTSVALARSAAMNGERVLLIDCDVRQPSLGRVFRCEGAPGVTDLLLGQAVLERIIRRDHLSSLDYIPAGAAEIHSLGLFMSEAMAGLLDRVRRDYDLIVLDAPPALAMADARVVARLADATLLCVRWRDTPRSVVRNSLGLLEEAHARVVGAALTQVDAKVHGRSGYADAEVYHPRYGGYFRE</sequence>
<comment type="similarity">
    <text evidence="3">Belongs to the etk/wzc family.</text>
</comment>
<evidence type="ECO:0000256" key="14">
    <source>
        <dbReference type="ARBA" id="ARBA00023137"/>
    </source>
</evidence>
<evidence type="ECO:0000256" key="1">
    <source>
        <dbReference type="ARBA" id="ARBA00004429"/>
    </source>
</evidence>
<dbReference type="AlphaFoldDB" id="A0A4R5QLT3"/>
<accession>A0A4R5QLT3</accession>
<evidence type="ECO:0000259" key="18">
    <source>
        <dbReference type="Pfam" id="PF02706"/>
    </source>
</evidence>
<keyword evidence="11" id="KW-0067">ATP-binding</keyword>
<feature type="transmembrane region" description="Helical" evidence="17">
    <location>
        <begin position="117"/>
        <end position="134"/>
    </location>
</feature>
<keyword evidence="12 17" id="KW-1133">Transmembrane helix</keyword>
<comment type="caution">
    <text evidence="21">The sequence shown here is derived from an EMBL/GenBank/DDBJ whole genome shotgun (WGS) entry which is preliminary data.</text>
</comment>
<evidence type="ECO:0000256" key="17">
    <source>
        <dbReference type="SAM" id="Phobius"/>
    </source>
</evidence>
<keyword evidence="5" id="KW-1003">Cell membrane</keyword>
<protein>
    <recommendedName>
        <fullName evidence="4">non-specific protein-tyrosine kinase</fullName>
        <ecNumber evidence="4">2.7.10.2</ecNumber>
    </recommendedName>
</protein>
<keyword evidence="7 21" id="KW-0808">Transferase</keyword>
<evidence type="ECO:0000259" key="20">
    <source>
        <dbReference type="Pfam" id="PF13807"/>
    </source>
</evidence>
<dbReference type="PANTHER" id="PTHR32309">
    <property type="entry name" value="TYROSINE-PROTEIN KINASE"/>
    <property type="match status" value="1"/>
</dbReference>
<dbReference type="Proteomes" id="UP000295096">
    <property type="component" value="Unassembled WGS sequence"/>
</dbReference>
<evidence type="ECO:0000256" key="10">
    <source>
        <dbReference type="ARBA" id="ARBA00022777"/>
    </source>
</evidence>
<comment type="subcellular location">
    <subcellularLocation>
        <location evidence="1">Cell inner membrane</location>
        <topology evidence="1">Multi-pass membrane protein</topology>
    </subcellularLocation>
</comment>
<evidence type="ECO:0000256" key="13">
    <source>
        <dbReference type="ARBA" id="ARBA00023136"/>
    </source>
</evidence>
<dbReference type="GO" id="GO:0005886">
    <property type="term" value="C:plasma membrane"/>
    <property type="evidence" value="ECO:0007669"/>
    <property type="project" value="UniProtKB-SubCell"/>
</dbReference>
<evidence type="ECO:0000256" key="2">
    <source>
        <dbReference type="ARBA" id="ARBA00007316"/>
    </source>
</evidence>
<dbReference type="EC" id="2.7.10.2" evidence="4"/>
<keyword evidence="10 21" id="KW-0418">Kinase</keyword>
<keyword evidence="8 17" id="KW-0812">Transmembrane</keyword>
<proteinExistence type="inferred from homology"/>